<name>A0A0F9LUP5_9ZZZZ</name>
<dbReference type="SUPFAM" id="SSF51126">
    <property type="entry name" value="Pectin lyase-like"/>
    <property type="match status" value="1"/>
</dbReference>
<evidence type="ECO:0000259" key="1">
    <source>
        <dbReference type="Pfam" id="PF05048"/>
    </source>
</evidence>
<dbReference type="InterPro" id="IPR012334">
    <property type="entry name" value="Pectin_lyas_fold"/>
</dbReference>
<protein>
    <recommendedName>
        <fullName evidence="1">Periplasmic copper-binding protein NosD beta helix domain-containing protein</fullName>
    </recommendedName>
</protein>
<proteinExistence type="predicted"/>
<organism evidence="2">
    <name type="scientific">marine sediment metagenome</name>
    <dbReference type="NCBI Taxonomy" id="412755"/>
    <lineage>
        <taxon>unclassified sequences</taxon>
        <taxon>metagenomes</taxon>
        <taxon>ecological metagenomes</taxon>
    </lineage>
</organism>
<dbReference type="EMBL" id="LAZR01006624">
    <property type="protein sequence ID" value="KKM90806.1"/>
    <property type="molecule type" value="Genomic_DNA"/>
</dbReference>
<dbReference type="Gene3D" id="2.160.20.10">
    <property type="entry name" value="Single-stranded right-handed beta-helix, Pectin lyase-like"/>
    <property type="match status" value="1"/>
</dbReference>
<sequence>MKYKKFNLSILGILLICLSIVSNSNSLSSILLTNEDLNDDNETNLKIAYIPQNETIEFDAHTDVHTEHNIGESPIHVANVFYLRLGYWNNNTRGIYIKFNITSIENIASMKLRFNQLGNSLLNWTDYEIRVSLVDNNWTDYATDMWWDSRPSELGYSMVDAKTVDGTIENVEVIFDITELTAGLNDTLFSIILEPNNLSQIPNWFLQAGSSENTNASYHPKLIVEYGYNHSKIYINGNNQFTSENGVINPSALGTEGDPFIIENWIIDAGGSGSAIFIENTNKYFKIENCSFYNSGSNVVDAGMRFYNISNGLIINNNISNNGWSGIRLYNSYNNTIKQNFASNNPDLGIYIRDSISNNVTNNICNNNSQWGIELSYNSDFNIIKGNTVNSNTKVGIQINSGSDNNLIFNNTISGNIQNNAKDDGSSNNWDNGIIGNYWSDYVGMDIDDNGIGETPYSISGTAGSQDNYPLWEDGFDPLDIETFLWTDPELISTESTDISEAPDIVVDNDGNLHVVWHDYTNDYLGSGSDIDVFYKRWNATSEIWTITE</sequence>
<dbReference type="NCBIfam" id="TIGR03804">
    <property type="entry name" value="para_beta_helix"/>
    <property type="match status" value="3"/>
</dbReference>
<dbReference type="SMART" id="SM00710">
    <property type="entry name" value="PbH1"/>
    <property type="match status" value="6"/>
</dbReference>
<gene>
    <name evidence="2" type="ORF">LCGC14_1234940</name>
</gene>
<feature type="domain" description="Periplasmic copper-binding protein NosD beta helix" evidence="1">
    <location>
        <begin position="271"/>
        <end position="444"/>
    </location>
</feature>
<dbReference type="InterPro" id="IPR011050">
    <property type="entry name" value="Pectin_lyase_fold/virulence"/>
</dbReference>
<accession>A0A0F9LUP5</accession>
<evidence type="ECO:0000313" key="2">
    <source>
        <dbReference type="EMBL" id="KKM90806.1"/>
    </source>
</evidence>
<dbReference type="InterPro" id="IPR022441">
    <property type="entry name" value="Para_beta_helix_rpt-2"/>
</dbReference>
<feature type="non-terminal residue" evidence="2">
    <location>
        <position position="549"/>
    </location>
</feature>
<comment type="caution">
    <text evidence="2">The sequence shown here is derived from an EMBL/GenBank/DDBJ whole genome shotgun (WGS) entry which is preliminary data.</text>
</comment>
<dbReference type="InterPro" id="IPR006626">
    <property type="entry name" value="PbH1"/>
</dbReference>
<dbReference type="InterPro" id="IPR007742">
    <property type="entry name" value="NosD_dom"/>
</dbReference>
<dbReference type="Pfam" id="PF05048">
    <property type="entry name" value="NosD"/>
    <property type="match status" value="1"/>
</dbReference>
<reference evidence="2" key="1">
    <citation type="journal article" date="2015" name="Nature">
        <title>Complex archaea that bridge the gap between prokaryotes and eukaryotes.</title>
        <authorList>
            <person name="Spang A."/>
            <person name="Saw J.H."/>
            <person name="Jorgensen S.L."/>
            <person name="Zaremba-Niedzwiedzka K."/>
            <person name="Martijn J."/>
            <person name="Lind A.E."/>
            <person name="van Eijk R."/>
            <person name="Schleper C."/>
            <person name="Guy L."/>
            <person name="Ettema T.J."/>
        </authorList>
    </citation>
    <scope>NUCLEOTIDE SEQUENCE</scope>
</reference>
<dbReference type="AlphaFoldDB" id="A0A0F9LUP5"/>